<dbReference type="RefSeq" id="WP_010893361.1">
    <property type="nucleotide sequence ID" value="NC_002488.3"/>
</dbReference>
<dbReference type="EMBL" id="AE003849">
    <property type="protein sequence ID" value="AAF83651.1"/>
    <property type="molecule type" value="Genomic_DNA"/>
</dbReference>
<name>Q9PF37_XYLFA</name>
<evidence type="ECO:0000313" key="2">
    <source>
        <dbReference type="EMBL" id="AAF83651.1"/>
    </source>
</evidence>
<evidence type="ECO:0000313" key="3">
    <source>
        <dbReference type="Proteomes" id="UP000000812"/>
    </source>
</evidence>
<protein>
    <submittedName>
        <fullName evidence="2">Uncharacterized protein</fullName>
    </submittedName>
</protein>
<proteinExistence type="predicted"/>
<dbReference type="HOGENOM" id="CLU_3086370_0_0_6"/>
<reference evidence="2 3" key="1">
    <citation type="journal article" date="2000" name="Nature">
        <title>The genome sequence of the plant pathogen Xylella fastidiosa.</title>
        <authorList>
            <person name="Simpson A.J."/>
            <person name="Reinach F.C."/>
            <person name="Arruda P."/>
            <person name="Abreu F.A."/>
            <person name="Acencio M."/>
            <person name="Alvarenga R."/>
            <person name="Alves L.M."/>
            <person name="Araya J.E."/>
            <person name="Baia G.S."/>
            <person name="Baptista C.S."/>
            <person name="Barros M.H."/>
            <person name="Bonaccorsi E.D."/>
            <person name="Bordin S."/>
            <person name="Bove J.M."/>
            <person name="Briones M.R."/>
            <person name="Bueno M.R."/>
            <person name="Camargo A.A."/>
            <person name="Camargo L.E."/>
            <person name="Carraro D.M."/>
            <person name="Carrer H."/>
            <person name="Colauto N.B."/>
            <person name="Colombo C."/>
            <person name="Costa F.F."/>
            <person name="Costa M.C."/>
            <person name="Costa-Neto C.M."/>
            <person name="Coutinho L.L."/>
            <person name="Cristofani M."/>
            <person name="Dias-Neto E."/>
            <person name="Docena C."/>
            <person name="El-Dorry H."/>
            <person name="Facincani A.P."/>
            <person name="Ferreira A.J."/>
            <person name="Ferreira V.C."/>
            <person name="Ferro J.A."/>
            <person name="Fraga J.S."/>
            <person name="Franca S.C."/>
            <person name="Franco M.C."/>
            <person name="Frohme M."/>
            <person name="Furlan L.R."/>
            <person name="Garnier M."/>
            <person name="Goldman G.H."/>
            <person name="Goldman M.H."/>
            <person name="Gomes S.L."/>
            <person name="Gruber A."/>
            <person name="Ho P.L."/>
            <person name="Hoheisel J.D."/>
            <person name="Junqueira M.L."/>
            <person name="Kemper E.L."/>
            <person name="Kitajima J.P."/>
            <person name="Krieger J.E."/>
            <person name="Kuramae E.E."/>
            <person name="Laigret F."/>
            <person name="Lambais M.R."/>
            <person name="Leite L.C."/>
            <person name="Lemos E.G."/>
            <person name="Lemos M.V."/>
            <person name="Lopes S.A."/>
            <person name="Lopes C.R."/>
            <person name="Machado J.A."/>
            <person name="Machado M.A."/>
            <person name="Madeira A.M."/>
            <person name="Madeira H.M."/>
            <person name="Marino C.L."/>
            <person name="Marques M.V."/>
            <person name="Martins E.A."/>
            <person name="Martins E.M."/>
            <person name="Matsukuma A.Y."/>
            <person name="Menck C.F."/>
            <person name="Miracca E.C."/>
            <person name="Miyaki C.Y."/>
            <person name="Monteriro-Vitorello C.B."/>
            <person name="Moon D.H."/>
            <person name="Nagai M.A."/>
            <person name="Nascimento A.L."/>
            <person name="Netto L.E."/>
            <person name="Nhani A.Jr."/>
            <person name="Nobrega F.G."/>
            <person name="Nunes L.R."/>
            <person name="Oliveira M.A."/>
            <person name="de Oliveira M.C."/>
            <person name="de Oliveira R.C."/>
            <person name="Palmieri D.A."/>
            <person name="Paris A."/>
            <person name="Peixoto B.R."/>
            <person name="Pereira G.A."/>
            <person name="Pereira H.A.Jr."/>
            <person name="Pesquero J.B."/>
            <person name="Quaggio R.B."/>
            <person name="Roberto P.G."/>
            <person name="Rodrigues V."/>
            <person name="de M Rosa A.J."/>
            <person name="de Rosa V.E.Jr."/>
            <person name="de Sa R.G."/>
            <person name="Santelli R.V."/>
            <person name="Sawasaki H.E."/>
            <person name="da Silva A.C."/>
            <person name="da Silva A.M."/>
            <person name="da Silva F.R."/>
            <person name="da Silva W.A.Jr."/>
            <person name="da Silveira J.F."/>
            <person name="Silvestri M.L."/>
            <person name="Siqueira W.J."/>
            <person name="de Souza A.A."/>
            <person name="de Souza A.P."/>
            <person name="Terenzi M.F."/>
            <person name="Truffi D."/>
            <person name="Tsai S.M."/>
            <person name="Tsuhako M.H."/>
            <person name="Vallada H."/>
            <person name="Van Sluys M.A."/>
            <person name="Verjovski-Almeida S."/>
            <person name="Vettore A.L."/>
            <person name="Zago M.A."/>
            <person name="Zatz M."/>
            <person name="Meidanis J."/>
            <person name="Setubal J.C."/>
        </authorList>
    </citation>
    <scope>NUCLEOTIDE SEQUENCE [LARGE SCALE GENOMIC DNA]</scope>
    <source>
        <strain evidence="2 3">9a5c</strain>
    </source>
</reference>
<feature type="compositionally biased region" description="Basic and acidic residues" evidence="1">
    <location>
        <begin position="10"/>
        <end position="20"/>
    </location>
</feature>
<feature type="region of interest" description="Disordered" evidence="1">
    <location>
        <begin position="1"/>
        <end position="52"/>
    </location>
</feature>
<accession>Q9PF37</accession>
<dbReference type="KEGG" id="xfa:XF_0841"/>
<dbReference type="AlphaFoldDB" id="Q9PF37"/>
<dbReference type="Proteomes" id="UP000000812">
    <property type="component" value="Chromosome"/>
</dbReference>
<dbReference type="PIR" id="F82756">
    <property type="entry name" value="F82756"/>
</dbReference>
<gene>
    <name evidence="2" type="ordered locus">XF_0841</name>
</gene>
<organism evidence="2 3">
    <name type="scientific">Xylella fastidiosa (strain 9a5c)</name>
    <dbReference type="NCBI Taxonomy" id="160492"/>
    <lineage>
        <taxon>Bacteria</taxon>
        <taxon>Pseudomonadati</taxon>
        <taxon>Pseudomonadota</taxon>
        <taxon>Gammaproteobacteria</taxon>
        <taxon>Lysobacterales</taxon>
        <taxon>Lysobacteraceae</taxon>
        <taxon>Xylella</taxon>
    </lineage>
</organism>
<sequence length="52" mass="6113">MGMSQRGKTRRDPIQHRQSDEALPSMEKSEDWASLLHPQRIIRPESPPRVLY</sequence>
<evidence type="ECO:0000256" key="1">
    <source>
        <dbReference type="SAM" id="MobiDB-lite"/>
    </source>
</evidence>